<feature type="region of interest" description="Disordered" evidence="1">
    <location>
        <begin position="343"/>
        <end position="414"/>
    </location>
</feature>
<evidence type="ECO:0000313" key="4">
    <source>
        <dbReference type="Proteomes" id="UP000027265"/>
    </source>
</evidence>
<feature type="compositionally biased region" description="Acidic residues" evidence="1">
    <location>
        <begin position="371"/>
        <end position="388"/>
    </location>
</feature>
<organism evidence="3 4">
    <name type="scientific">Jaapia argillacea MUCL 33604</name>
    <dbReference type="NCBI Taxonomy" id="933084"/>
    <lineage>
        <taxon>Eukaryota</taxon>
        <taxon>Fungi</taxon>
        <taxon>Dikarya</taxon>
        <taxon>Basidiomycota</taxon>
        <taxon>Agaricomycotina</taxon>
        <taxon>Agaricomycetes</taxon>
        <taxon>Agaricomycetidae</taxon>
        <taxon>Jaapiales</taxon>
        <taxon>Jaapiaceae</taxon>
        <taxon>Jaapia</taxon>
    </lineage>
</organism>
<feature type="compositionally biased region" description="Acidic residues" evidence="1">
    <location>
        <begin position="396"/>
        <end position="406"/>
    </location>
</feature>
<dbReference type="OrthoDB" id="3063271at2759"/>
<feature type="region of interest" description="Disordered" evidence="1">
    <location>
        <begin position="269"/>
        <end position="321"/>
    </location>
</feature>
<protein>
    <recommendedName>
        <fullName evidence="2">DUF8191 domain-containing protein</fullName>
    </recommendedName>
</protein>
<dbReference type="InParanoid" id="A0A067PLT3"/>
<feature type="compositionally biased region" description="Acidic residues" evidence="1">
    <location>
        <begin position="275"/>
        <end position="285"/>
    </location>
</feature>
<feature type="region of interest" description="Disordered" evidence="1">
    <location>
        <begin position="1"/>
        <end position="29"/>
    </location>
</feature>
<dbReference type="InterPro" id="IPR058504">
    <property type="entry name" value="DUF8191"/>
</dbReference>
<dbReference type="Proteomes" id="UP000027265">
    <property type="component" value="Unassembled WGS sequence"/>
</dbReference>
<evidence type="ECO:0000256" key="1">
    <source>
        <dbReference type="SAM" id="MobiDB-lite"/>
    </source>
</evidence>
<dbReference type="AlphaFoldDB" id="A0A067PLT3"/>
<evidence type="ECO:0000313" key="3">
    <source>
        <dbReference type="EMBL" id="KDQ51942.1"/>
    </source>
</evidence>
<gene>
    <name evidence="3" type="ORF">JAAARDRAFT_198606</name>
</gene>
<feature type="compositionally biased region" description="Low complexity" evidence="1">
    <location>
        <begin position="359"/>
        <end position="370"/>
    </location>
</feature>
<feature type="domain" description="DUF8191" evidence="2">
    <location>
        <begin position="174"/>
        <end position="247"/>
    </location>
</feature>
<reference evidence="4" key="1">
    <citation type="journal article" date="2014" name="Proc. Natl. Acad. Sci. U.S.A.">
        <title>Extensive sampling of basidiomycete genomes demonstrates inadequacy of the white-rot/brown-rot paradigm for wood decay fungi.</title>
        <authorList>
            <person name="Riley R."/>
            <person name="Salamov A.A."/>
            <person name="Brown D.W."/>
            <person name="Nagy L.G."/>
            <person name="Floudas D."/>
            <person name="Held B.W."/>
            <person name="Levasseur A."/>
            <person name="Lombard V."/>
            <person name="Morin E."/>
            <person name="Otillar R."/>
            <person name="Lindquist E.A."/>
            <person name="Sun H."/>
            <person name="LaButti K.M."/>
            <person name="Schmutz J."/>
            <person name="Jabbour D."/>
            <person name="Luo H."/>
            <person name="Baker S.E."/>
            <person name="Pisabarro A.G."/>
            <person name="Walton J.D."/>
            <person name="Blanchette R.A."/>
            <person name="Henrissat B."/>
            <person name="Martin F."/>
            <person name="Cullen D."/>
            <person name="Hibbett D.S."/>
            <person name="Grigoriev I.V."/>
        </authorList>
    </citation>
    <scope>NUCLEOTIDE SEQUENCE [LARGE SCALE GENOMIC DNA]</scope>
    <source>
        <strain evidence="4">MUCL 33604</strain>
    </source>
</reference>
<accession>A0A067PLT3</accession>
<feature type="region of interest" description="Disordered" evidence="1">
    <location>
        <begin position="52"/>
        <end position="83"/>
    </location>
</feature>
<evidence type="ECO:0000259" key="2">
    <source>
        <dbReference type="Pfam" id="PF26609"/>
    </source>
</evidence>
<dbReference type="EMBL" id="KL197743">
    <property type="protein sequence ID" value="KDQ51942.1"/>
    <property type="molecule type" value="Genomic_DNA"/>
</dbReference>
<name>A0A067PLT3_9AGAM</name>
<dbReference type="HOGENOM" id="CLU_041691_0_0_1"/>
<dbReference type="Pfam" id="PF26609">
    <property type="entry name" value="DUF8191"/>
    <property type="match status" value="1"/>
</dbReference>
<keyword evidence="4" id="KW-1185">Reference proteome</keyword>
<sequence length="414" mass="45913">MSEAPKNPQPQNPPGENAQNDQNLVTIKDQRREIKRLKNALRAALLVIAEPSDDNSDESTISSHSDPMDAQGEDEAGRINEPPKLRAIWDDEESIYRCRACLWEVVDGLCSSCAEECEGYDVNDDVHDTHQSLATDFEDMNSDRQIAPRGTTPLRQIGHLPQHKDYSAREYRALLTRGATPEMCECFSLTFDSDTGIVAYADQDLFDEFSGPGMRPSHIWKIHLGRRVVLDADDLEGSRFIEDLLEEALYFVADPWETVQEVPGVWVTRPRIPEPTEDDAEEEDKEWSPGPPLASTLLDDIAEPTLPIRPNEYTPSEAGSEMDVEMGAPTWHRDHRALDTRFEGWTGLTDGEESDDEAMAAAGDAEAASDAVEENEGDGEGDGEEDSDSDHSTVDSDFDSQEELSGDESIGASR</sequence>
<proteinExistence type="predicted"/>